<feature type="region of interest" description="Disordered" evidence="1">
    <location>
        <begin position="1"/>
        <end position="29"/>
    </location>
</feature>
<gene>
    <name evidence="2" type="ORF">CAPTEDRAFT_205574</name>
</gene>
<proteinExistence type="predicted"/>
<dbReference type="AlphaFoldDB" id="R7U458"/>
<organism evidence="2">
    <name type="scientific">Capitella teleta</name>
    <name type="common">Polychaete worm</name>
    <dbReference type="NCBI Taxonomy" id="283909"/>
    <lineage>
        <taxon>Eukaryota</taxon>
        <taxon>Metazoa</taxon>
        <taxon>Spiralia</taxon>
        <taxon>Lophotrochozoa</taxon>
        <taxon>Annelida</taxon>
        <taxon>Polychaeta</taxon>
        <taxon>Sedentaria</taxon>
        <taxon>Scolecida</taxon>
        <taxon>Capitellidae</taxon>
        <taxon>Capitella</taxon>
    </lineage>
</organism>
<reference evidence="2 4" key="2">
    <citation type="journal article" date="2013" name="Nature">
        <title>Insights into bilaterian evolution from three spiralian genomes.</title>
        <authorList>
            <person name="Simakov O."/>
            <person name="Marletaz F."/>
            <person name="Cho S.J."/>
            <person name="Edsinger-Gonzales E."/>
            <person name="Havlak P."/>
            <person name="Hellsten U."/>
            <person name="Kuo D.H."/>
            <person name="Larsson T."/>
            <person name="Lv J."/>
            <person name="Arendt D."/>
            <person name="Savage R."/>
            <person name="Osoegawa K."/>
            <person name="de Jong P."/>
            <person name="Grimwood J."/>
            <person name="Chapman J.A."/>
            <person name="Shapiro H."/>
            <person name="Aerts A."/>
            <person name="Otillar R.P."/>
            <person name="Terry A.Y."/>
            <person name="Boore J.L."/>
            <person name="Grigoriev I.V."/>
            <person name="Lindberg D.R."/>
            <person name="Seaver E.C."/>
            <person name="Weisblat D.A."/>
            <person name="Putnam N.H."/>
            <person name="Rokhsar D.S."/>
        </authorList>
    </citation>
    <scope>NUCLEOTIDE SEQUENCE</scope>
    <source>
        <strain evidence="2 4">I ESC-2004</strain>
    </source>
</reference>
<evidence type="ECO:0000313" key="4">
    <source>
        <dbReference type="Proteomes" id="UP000014760"/>
    </source>
</evidence>
<sequence length="253" mass="28288">MLTVSRRSSKDREIRQNLADETMTSKESIHDDVTGCEGASVCDRNHGNNNSVCAKDYERKRGNDEMEFDEEDEDDIVCLVKMSSPKMSETSSKLLQFMDIVNGDIQKYFGTHGGSEDSHRGMYDNQWEKGQSGKELYYAQLMRVAQGIDTDGDGGTSKGSGVMNKKVGLGPLKELFEYGLKDYWVDPLSARKLKKLKKFRSSSGSVEDCCAPLKKRSLPQSFWSEPKGGIAKAPDFSDLLESWTGDEDKCLTE</sequence>
<name>R7U458_CAPTE</name>
<keyword evidence="4" id="KW-1185">Reference proteome</keyword>
<evidence type="ECO:0000313" key="2">
    <source>
        <dbReference type="EMBL" id="ELT98461.1"/>
    </source>
</evidence>
<evidence type="ECO:0000256" key="1">
    <source>
        <dbReference type="SAM" id="MobiDB-lite"/>
    </source>
</evidence>
<dbReference type="HOGENOM" id="CLU_1099386_0_0_1"/>
<feature type="region of interest" description="Disordered" evidence="1">
    <location>
        <begin position="40"/>
        <end position="59"/>
    </location>
</feature>
<evidence type="ECO:0000313" key="3">
    <source>
        <dbReference type="EnsemblMetazoa" id="CapteP205574"/>
    </source>
</evidence>
<dbReference type="EnsemblMetazoa" id="CapteT205574">
    <property type="protein sequence ID" value="CapteP205574"/>
    <property type="gene ID" value="CapteG205574"/>
</dbReference>
<accession>R7U458</accession>
<dbReference type="OMA" id="SWSTEAC"/>
<dbReference type="OrthoDB" id="10065076at2759"/>
<protein>
    <submittedName>
        <fullName evidence="2 3">Uncharacterized protein</fullName>
    </submittedName>
</protein>
<reference evidence="4" key="1">
    <citation type="submission" date="2012-12" db="EMBL/GenBank/DDBJ databases">
        <authorList>
            <person name="Hellsten U."/>
            <person name="Grimwood J."/>
            <person name="Chapman J.A."/>
            <person name="Shapiro H."/>
            <person name="Aerts A."/>
            <person name="Otillar R.P."/>
            <person name="Terry A.Y."/>
            <person name="Boore J.L."/>
            <person name="Simakov O."/>
            <person name="Marletaz F."/>
            <person name="Cho S.-J."/>
            <person name="Edsinger-Gonzales E."/>
            <person name="Havlak P."/>
            <person name="Kuo D.-H."/>
            <person name="Larsson T."/>
            <person name="Lv J."/>
            <person name="Arendt D."/>
            <person name="Savage R."/>
            <person name="Osoegawa K."/>
            <person name="de Jong P."/>
            <person name="Lindberg D.R."/>
            <person name="Seaver E.C."/>
            <person name="Weisblat D.A."/>
            <person name="Putnam N.H."/>
            <person name="Grigoriev I.V."/>
            <person name="Rokhsar D.S."/>
        </authorList>
    </citation>
    <scope>NUCLEOTIDE SEQUENCE</scope>
    <source>
        <strain evidence="4">I ESC-2004</strain>
    </source>
</reference>
<dbReference type="EMBL" id="AMQN01002050">
    <property type="status" value="NOT_ANNOTATED_CDS"/>
    <property type="molecule type" value="Genomic_DNA"/>
</dbReference>
<reference evidence="3" key="3">
    <citation type="submission" date="2015-06" db="UniProtKB">
        <authorList>
            <consortium name="EnsemblMetazoa"/>
        </authorList>
    </citation>
    <scope>IDENTIFICATION</scope>
</reference>
<dbReference type="EMBL" id="KB307920">
    <property type="protein sequence ID" value="ELT98461.1"/>
    <property type="molecule type" value="Genomic_DNA"/>
</dbReference>
<dbReference type="Proteomes" id="UP000014760">
    <property type="component" value="Unassembled WGS sequence"/>
</dbReference>